<evidence type="ECO:0000259" key="4">
    <source>
        <dbReference type="PROSITE" id="PS50102"/>
    </source>
</evidence>
<gene>
    <name evidence="5" type="ORF">EB796_005268</name>
</gene>
<dbReference type="InterPro" id="IPR035979">
    <property type="entry name" value="RBD_domain_sf"/>
</dbReference>
<dbReference type="GO" id="GO:0005634">
    <property type="term" value="C:nucleus"/>
    <property type="evidence" value="ECO:0007669"/>
    <property type="project" value="TreeGrafter"/>
</dbReference>
<feature type="region of interest" description="Disordered" evidence="3">
    <location>
        <begin position="91"/>
        <end position="110"/>
    </location>
</feature>
<feature type="domain" description="RRM" evidence="4">
    <location>
        <begin position="116"/>
        <end position="183"/>
    </location>
</feature>
<evidence type="ECO:0000256" key="2">
    <source>
        <dbReference type="PROSITE-ProRule" id="PRU00176"/>
    </source>
</evidence>
<accession>A0A7J7KER9</accession>
<evidence type="ECO:0000313" key="5">
    <source>
        <dbReference type="EMBL" id="KAF6036424.1"/>
    </source>
</evidence>
<protein>
    <submittedName>
        <fullName evidence="5">Pabp2</fullName>
    </submittedName>
</protein>
<keyword evidence="1 2" id="KW-0694">RNA-binding</keyword>
<dbReference type="PANTHER" id="PTHR23236">
    <property type="entry name" value="EUKARYOTIC TRANSLATION INITIATION FACTOR 4B/4H"/>
    <property type="match status" value="1"/>
</dbReference>
<dbReference type="Pfam" id="PF00076">
    <property type="entry name" value="RRM_1"/>
    <property type="match status" value="1"/>
</dbReference>
<comment type="caution">
    <text evidence="5">The sequence shown here is derived from an EMBL/GenBank/DDBJ whole genome shotgun (WGS) entry which is preliminary data.</text>
</comment>
<reference evidence="5" key="1">
    <citation type="submission" date="2020-06" db="EMBL/GenBank/DDBJ databases">
        <title>Draft genome of Bugula neritina, a colonial animal packing powerful symbionts and potential medicines.</title>
        <authorList>
            <person name="Rayko M."/>
        </authorList>
    </citation>
    <scope>NUCLEOTIDE SEQUENCE [LARGE SCALE GENOMIC DNA]</scope>
    <source>
        <strain evidence="5">Kwan_BN1</strain>
    </source>
</reference>
<dbReference type="Proteomes" id="UP000593567">
    <property type="component" value="Unassembled WGS sequence"/>
</dbReference>
<feature type="region of interest" description="Disordered" evidence="3">
    <location>
        <begin position="1"/>
        <end position="63"/>
    </location>
</feature>
<dbReference type="InterPro" id="IPR000504">
    <property type="entry name" value="RRM_dom"/>
</dbReference>
<feature type="compositionally biased region" description="Acidic residues" evidence="3">
    <location>
        <begin position="53"/>
        <end position="62"/>
    </location>
</feature>
<name>A0A7J7KER9_BUGNE</name>
<dbReference type="EMBL" id="VXIV02000725">
    <property type="protein sequence ID" value="KAF6036424.1"/>
    <property type="molecule type" value="Genomic_DNA"/>
</dbReference>
<evidence type="ECO:0000313" key="6">
    <source>
        <dbReference type="Proteomes" id="UP000593567"/>
    </source>
</evidence>
<keyword evidence="6" id="KW-1185">Reference proteome</keyword>
<dbReference type="OrthoDB" id="4726at2759"/>
<dbReference type="PROSITE" id="PS50102">
    <property type="entry name" value="RRM"/>
    <property type="match status" value="1"/>
</dbReference>
<dbReference type="SMART" id="SM00360">
    <property type="entry name" value="RRM"/>
    <property type="match status" value="1"/>
</dbReference>
<evidence type="ECO:0000256" key="3">
    <source>
        <dbReference type="SAM" id="MobiDB-lite"/>
    </source>
</evidence>
<dbReference type="Gene3D" id="3.30.70.330">
    <property type="match status" value="1"/>
</dbReference>
<dbReference type="SUPFAM" id="SSF54928">
    <property type="entry name" value="RNA-binding domain, RBD"/>
    <property type="match status" value="1"/>
</dbReference>
<dbReference type="AlphaFoldDB" id="A0A7J7KER9"/>
<sequence>MSDHSEPAQTGENGDGEDQDYVEDTNNSLSEDLGDDNQASLINEESALLNETSELDDTSDEASLERIRMKMKEMEEEASRLKQYHAEEMSMTSPTATPTAPPTFLSPEEKKEVDARSIYVGNVDYGATAEELESHFHGCGSINRVTINCDKYSGHPKGYAYIEFTDTESVETAQALDDSLFRGLTHNSIPTVYRTIVMNCYSAVSVKFIFSCM</sequence>
<feature type="compositionally biased region" description="Acidic residues" evidence="3">
    <location>
        <begin position="14"/>
        <end position="23"/>
    </location>
</feature>
<dbReference type="PANTHER" id="PTHR23236:SF12">
    <property type="entry name" value="EUKARYOTIC INITIATION FACTOR 4B-RELATED"/>
    <property type="match status" value="1"/>
</dbReference>
<evidence type="ECO:0000256" key="1">
    <source>
        <dbReference type="ARBA" id="ARBA00022884"/>
    </source>
</evidence>
<organism evidence="5 6">
    <name type="scientific">Bugula neritina</name>
    <name type="common">Brown bryozoan</name>
    <name type="synonym">Sertularia neritina</name>
    <dbReference type="NCBI Taxonomy" id="10212"/>
    <lineage>
        <taxon>Eukaryota</taxon>
        <taxon>Metazoa</taxon>
        <taxon>Spiralia</taxon>
        <taxon>Lophotrochozoa</taxon>
        <taxon>Bryozoa</taxon>
        <taxon>Gymnolaemata</taxon>
        <taxon>Cheilostomatida</taxon>
        <taxon>Flustrina</taxon>
        <taxon>Buguloidea</taxon>
        <taxon>Bugulidae</taxon>
        <taxon>Bugula</taxon>
    </lineage>
</organism>
<dbReference type="GO" id="GO:0008143">
    <property type="term" value="F:poly(A) binding"/>
    <property type="evidence" value="ECO:0007669"/>
    <property type="project" value="TreeGrafter"/>
</dbReference>
<proteinExistence type="predicted"/>
<dbReference type="InterPro" id="IPR012677">
    <property type="entry name" value="Nucleotide-bd_a/b_plait_sf"/>
</dbReference>